<reference evidence="5" key="1">
    <citation type="submission" date="2023-06" db="EMBL/GenBank/DDBJ databases">
        <title>Genome-scale phylogeny and comparative genomics of the fungal order Sordariales.</title>
        <authorList>
            <consortium name="Lawrence Berkeley National Laboratory"/>
            <person name="Hensen N."/>
            <person name="Bonometti L."/>
            <person name="Westerberg I."/>
            <person name="Brannstrom I.O."/>
            <person name="Guillou S."/>
            <person name="Cros-Aarteil S."/>
            <person name="Calhoun S."/>
            <person name="Haridas S."/>
            <person name="Kuo A."/>
            <person name="Mondo S."/>
            <person name="Pangilinan J."/>
            <person name="Riley R."/>
            <person name="LaButti K."/>
            <person name="Andreopoulos B."/>
            <person name="Lipzen A."/>
            <person name="Chen C."/>
            <person name="Yanf M."/>
            <person name="Daum C."/>
            <person name="Ng V."/>
            <person name="Clum A."/>
            <person name="Steindorff A."/>
            <person name="Ohm R."/>
            <person name="Martin F."/>
            <person name="Silar P."/>
            <person name="Natvig D."/>
            <person name="Lalanne C."/>
            <person name="Gautier V."/>
            <person name="Ament-velasquez S.L."/>
            <person name="Kruys A."/>
            <person name="Hutchinson M.I."/>
            <person name="Powell A.J."/>
            <person name="Barry K."/>
            <person name="Miller A.N."/>
            <person name="Grigoriev I.V."/>
            <person name="Debuchy R."/>
            <person name="Gladieux P."/>
            <person name="Thoren M.H."/>
            <person name="Johannesson H."/>
        </authorList>
    </citation>
    <scope>NUCLEOTIDE SEQUENCE</scope>
    <source>
        <strain evidence="5">SMH3391-2</strain>
    </source>
</reference>
<evidence type="ECO:0000256" key="1">
    <source>
        <dbReference type="ARBA" id="ARBA00010088"/>
    </source>
</evidence>
<dbReference type="PIRSF" id="PIRSF005539">
    <property type="entry name" value="Pept_S33_TRI_F1"/>
    <property type="match status" value="1"/>
</dbReference>
<dbReference type="EMBL" id="JAULSR010000003">
    <property type="protein sequence ID" value="KAK0625000.1"/>
    <property type="molecule type" value="Genomic_DNA"/>
</dbReference>
<dbReference type="GO" id="GO:0008233">
    <property type="term" value="F:peptidase activity"/>
    <property type="evidence" value="ECO:0007669"/>
    <property type="project" value="InterPro"/>
</dbReference>
<evidence type="ECO:0000313" key="6">
    <source>
        <dbReference type="Proteomes" id="UP001174934"/>
    </source>
</evidence>
<organism evidence="5 6">
    <name type="scientific">Bombardia bombarda</name>
    <dbReference type="NCBI Taxonomy" id="252184"/>
    <lineage>
        <taxon>Eukaryota</taxon>
        <taxon>Fungi</taxon>
        <taxon>Dikarya</taxon>
        <taxon>Ascomycota</taxon>
        <taxon>Pezizomycotina</taxon>
        <taxon>Sordariomycetes</taxon>
        <taxon>Sordariomycetidae</taxon>
        <taxon>Sordariales</taxon>
        <taxon>Lasiosphaeriaceae</taxon>
        <taxon>Bombardia</taxon>
    </lineage>
</organism>
<keyword evidence="2 5" id="KW-0378">Hydrolase</keyword>
<gene>
    <name evidence="5" type="ORF">B0T17DRAFT_508025</name>
</gene>
<comment type="similarity">
    <text evidence="1">Belongs to the peptidase S33 family.</text>
</comment>
<feature type="region of interest" description="Disordered" evidence="3">
    <location>
        <begin position="36"/>
        <end position="56"/>
    </location>
</feature>
<dbReference type="GO" id="GO:0016020">
    <property type="term" value="C:membrane"/>
    <property type="evidence" value="ECO:0007669"/>
    <property type="project" value="TreeGrafter"/>
</dbReference>
<evidence type="ECO:0000256" key="2">
    <source>
        <dbReference type="ARBA" id="ARBA00022801"/>
    </source>
</evidence>
<dbReference type="PANTHER" id="PTHR43798:SF33">
    <property type="entry name" value="HYDROLASE, PUTATIVE (AFU_ORTHOLOGUE AFUA_2G14860)-RELATED"/>
    <property type="match status" value="1"/>
</dbReference>
<dbReference type="SUPFAM" id="SSF53474">
    <property type="entry name" value="alpha/beta-Hydrolases"/>
    <property type="match status" value="1"/>
</dbReference>
<dbReference type="InterPro" id="IPR005945">
    <property type="entry name" value="Pro_imino_pep"/>
</dbReference>
<evidence type="ECO:0000259" key="4">
    <source>
        <dbReference type="Pfam" id="PF00561"/>
    </source>
</evidence>
<accession>A0AA39X0H8</accession>
<dbReference type="NCBIfam" id="TIGR01250">
    <property type="entry name" value="pro_imino_pep_2"/>
    <property type="match status" value="1"/>
</dbReference>
<dbReference type="Pfam" id="PF00561">
    <property type="entry name" value="Abhydrolase_1"/>
    <property type="match status" value="1"/>
</dbReference>
<evidence type="ECO:0000256" key="3">
    <source>
        <dbReference type="SAM" id="MobiDB-lite"/>
    </source>
</evidence>
<comment type="caution">
    <text evidence="5">The sequence shown here is derived from an EMBL/GenBank/DDBJ whole genome shotgun (WGS) entry which is preliminary data.</text>
</comment>
<protein>
    <submittedName>
        <fullName evidence="5">Alpha/Beta hydrolase protein</fullName>
    </submittedName>
</protein>
<dbReference type="GO" id="GO:0006508">
    <property type="term" value="P:proteolysis"/>
    <property type="evidence" value="ECO:0007669"/>
    <property type="project" value="InterPro"/>
</dbReference>
<dbReference type="PRINTS" id="PR00793">
    <property type="entry name" value="PROAMNOPTASE"/>
</dbReference>
<dbReference type="InterPro" id="IPR002410">
    <property type="entry name" value="Peptidase_S33"/>
</dbReference>
<sequence>MSSTLTSTTTSTSGTVEFKVPGLSTPCHTWYKIITANPKSPSPTTATTTTTTTPPTTPLIILHGGPGACHDYLLPLSDLAAPHCPIIFYDQLGNGLSTHLPSKFGDESFWTVSLFIHELDNLLTHLSLHTSNHPFSIYGHSWGGMLAAQWAATSPLSANLHKLIIASSLASMDVWRLGVTRLRHALPAPVQSVLDEAEETLDFTTPEYEAAVEVFYKRHLSLKRPWPAPEVQAALDWFAKDATTYGTMYGPSELYISGSLRDWTCVPLLGRIRAPTLLVNGSEDEAQDVAMQPFFDGIERVKWVTIDGAAHFTHVDQRERHMRVVGEFLGGV</sequence>
<dbReference type="InterPro" id="IPR000073">
    <property type="entry name" value="AB_hydrolase_1"/>
</dbReference>
<dbReference type="AlphaFoldDB" id="A0AA39X0H8"/>
<dbReference type="InterPro" id="IPR029058">
    <property type="entry name" value="AB_hydrolase_fold"/>
</dbReference>
<name>A0AA39X0H8_9PEZI</name>
<dbReference type="Proteomes" id="UP001174934">
    <property type="component" value="Unassembled WGS sequence"/>
</dbReference>
<feature type="domain" description="AB hydrolase-1" evidence="4">
    <location>
        <begin position="58"/>
        <end position="316"/>
    </location>
</feature>
<dbReference type="Gene3D" id="3.40.50.1820">
    <property type="entry name" value="alpha/beta hydrolase"/>
    <property type="match status" value="1"/>
</dbReference>
<evidence type="ECO:0000313" key="5">
    <source>
        <dbReference type="EMBL" id="KAK0625000.1"/>
    </source>
</evidence>
<keyword evidence="6" id="KW-1185">Reference proteome</keyword>
<dbReference type="InterPro" id="IPR050266">
    <property type="entry name" value="AB_hydrolase_sf"/>
</dbReference>
<proteinExistence type="inferred from homology"/>
<feature type="compositionally biased region" description="Low complexity" evidence="3">
    <location>
        <begin position="36"/>
        <end position="54"/>
    </location>
</feature>
<dbReference type="PANTHER" id="PTHR43798">
    <property type="entry name" value="MONOACYLGLYCEROL LIPASE"/>
    <property type="match status" value="1"/>
</dbReference>